<evidence type="ECO:0000256" key="2">
    <source>
        <dbReference type="SAM" id="Phobius"/>
    </source>
</evidence>
<keyword evidence="2" id="KW-0472">Membrane</keyword>
<accession>A0A7W0HRS1</accession>
<feature type="compositionally biased region" description="Basic and acidic residues" evidence="1">
    <location>
        <begin position="26"/>
        <end position="39"/>
    </location>
</feature>
<gene>
    <name evidence="3" type="ORF">HNR30_004491</name>
</gene>
<dbReference type="Proteomes" id="UP000530928">
    <property type="component" value="Unassembled WGS sequence"/>
</dbReference>
<evidence type="ECO:0000256" key="1">
    <source>
        <dbReference type="SAM" id="MobiDB-lite"/>
    </source>
</evidence>
<keyword evidence="2" id="KW-1133">Transmembrane helix</keyword>
<reference evidence="3 4" key="1">
    <citation type="submission" date="2020-07" db="EMBL/GenBank/DDBJ databases">
        <title>Genomic Encyclopedia of Type Strains, Phase IV (KMG-IV): sequencing the most valuable type-strain genomes for metagenomic binning, comparative biology and taxonomic classification.</title>
        <authorList>
            <person name="Goeker M."/>
        </authorList>
    </citation>
    <scope>NUCLEOTIDE SEQUENCE [LARGE SCALE GENOMIC DNA]</scope>
    <source>
        <strain evidence="3 4">DSM 45533</strain>
    </source>
</reference>
<feature type="region of interest" description="Disordered" evidence="1">
    <location>
        <begin position="1"/>
        <end position="154"/>
    </location>
</feature>
<name>A0A7W0HRS1_9ACTN</name>
<evidence type="ECO:0000313" key="4">
    <source>
        <dbReference type="Proteomes" id="UP000530928"/>
    </source>
</evidence>
<feature type="transmembrane region" description="Helical" evidence="2">
    <location>
        <begin position="161"/>
        <end position="182"/>
    </location>
</feature>
<feature type="compositionally biased region" description="Basic and acidic residues" evidence="1">
    <location>
        <begin position="53"/>
        <end position="64"/>
    </location>
</feature>
<evidence type="ECO:0000313" key="3">
    <source>
        <dbReference type="EMBL" id="MBA2893137.1"/>
    </source>
</evidence>
<protein>
    <submittedName>
        <fullName evidence="3">Uncharacterized protein</fullName>
    </submittedName>
</protein>
<proteinExistence type="predicted"/>
<feature type="compositionally biased region" description="Basic and acidic residues" evidence="1">
    <location>
        <begin position="74"/>
        <end position="99"/>
    </location>
</feature>
<keyword evidence="4" id="KW-1185">Reference proteome</keyword>
<dbReference type="AlphaFoldDB" id="A0A7W0HRS1"/>
<comment type="caution">
    <text evidence="3">The sequence shown here is derived from an EMBL/GenBank/DDBJ whole genome shotgun (WGS) entry which is preliminary data.</text>
</comment>
<dbReference type="RefSeq" id="WP_181611831.1">
    <property type="nucleotide sequence ID" value="NZ_BAABAM010000003.1"/>
</dbReference>
<dbReference type="EMBL" id="JACDUR010000004">
    <property type="protein sequence ID" value="MBA2893137.1"/>
    <property type="molecule type" value="Genomic_DNA"/>
</dbReference>
<keyword evidence="2" id="KW-0812">Transmembrane</keyword>
<sequence>MEDDHRVWPAEGDDDPPWNPRLRRTASRDVERPSERGPDPDADWARPAGRGGPGHDADWDHTGGWDRPAGRGGPGHDVDWGREGGRGSGHDTDWGRESGRGPAYDDGWDRPSPGAGGFEDRHLPWEESLPPSARIHGTPTAPTRQYRTPGGGRRRRWGRRLGALLALTLAGGLVAGLAAVLLRLPAPSAPDTVLADPQAGLTLQLPPGWREAAVPPVTGFTSAARDDGGALLMIRKVTGADVKTLAGDYAGLLLQGDRMAVVADTPTSRSIRAEYDDVVNRPAYLRVTLVTRGTAQILLVGLLQPDEPTARQALDSLMNTVK</sequence>
<organism evidence="3 4">
    <name type="scientific">Nonomuraea soli</name>
    <dbReference type="NCBI Taxonomy" id="1032476"/>
    <lineage>
        <taxon>Bacteria</taxon>
        <taxon>Bacillati</taxon>
        <taxon>Actinomycetota</taxon>
        <taxon>Actinomycetes</taxon>
        <taxon>Streptosporangiales</taxon>
        <taxon>Streptosporangiaceae</taxon>
        <taxon>Nonomuraea</taxon>
    </lineage>
</organism>